<feature type="region of interest" description="Disordered" evidence="6">
    <location>
        <begin position="1"/>
        <end position="39"/>
    </location>
</feature>
<dbReference type="Gene3D" id="2.70.170.10">
    <property type="entry name" value="Neurotransmitter-gated ion-channel ligand-binding domain"/>
    <property type="match status" value="1"/>
</dbReference>
<dbReference type="InterPro" id="IPR018000">
    <property type="entry name" value="Neurotransmitter_ion_chnl_CS"/>
</dbReference>
<evidence type="ECO:0000256" key="3">
    <source>
        <dbReference type="ARBA" id="ARBA00022989"/>
    </source>
</evidence>
<evidence type="ECO:0000256" key="4">
    <source>
        <dbReference type="ARBA" id="ARBA00023136"/>
    </source>
</evidence>
<feature type="transmembrane region" description="Helical" evidence="5">
    <location>
        <begin position="461"/>
        <end position="483"/>
    </location>
</feature>
<dbReference type="Proteomes" id="UP001620626">
    <property type="component" value="Unassembled WGS sequence"/>
</dbReference>
<dbReference type="PANTHER" id="PTHR18945">
    <property type="entry name" value="NEUROTRANSMITTER GATED ION CHANNEL"/>
    <property type="match status" value="1"/>
</dbReference>
<sequence length="495" mass="55715">MNSLSPFSSSVPHLPMPFSSSSSPSSASSSASSSSSAAPSDSLLLDYLFSGYDKRIRPFSDGHVPVLVELTIVLAILTELRENQQVASFVISHIQKWTDPRLSWDPAAFSGLRQIVVPRADVWLPKLFIYNSMDTKEMLADNYFDVRLTHQGKLKINIPHYVTCICRLDIALFPFDTQFCAIAQASPLLGVEEMDVNVTMPPKDSYFSGNAEWELFNVSVRDTKFWEDGERRVEVHYVMHMRRRPVYYLTVIVAPTFLISFLSILGIFAPGTNEGPRSEKVSLGLGSLLAMSVLLDIVSAAMPKSNEIPLLGFYIISTILLCALGVSVNMAMLTVSRRFVKTGHVPSKKVYNSLLLDPSTSPYQREKCWGERTEQCLSTPEGTDEESKEQQKDGAGKARRTSANLMPSFGPFVDPRVLVAVNSQLKEIVAAQRIFRKKIEKRKKHLTVEKEWNRVFAQFDYFFLFVFSAANLSLLFMFLRYSWQPIPQLSPKFSV</sequence>
<feature type="transmembrane region" description="Helical" evidence="5">
    <location>
        <begin position="246"/>
        <end position="269"/>
    </location>
</feature>
<keyword evidence="5" id="KW-0406">Ion transport</keyword>
<feature type="compositionally biased region" description="Polar residues" evidence="6">
    <location>
        <begin position="1"/>
        <end position="11"/>
    </location>
</feature>
<dbReference type="InterPro" id="IPR036719">
    <property type="entry name" value="Neuro-gated_channel_TM_sf"/>
</dbReference>
<dbReference type="SUPFAM" id="SSF90112">
    <property type="entry name" value="Neurotransmitter-gated ion-channel transmembrane pore"/>
    <property type="match status" value="1"/>
</dbReference>
<reference evidence="9 10" key="1">
    <citation type="submission" date="2024-10" db="EMBL/GenBank/DDBJ databases">
        <authorList>
            <person name="Kim D."/>
        </authorList>
    </citation>
    <scope>NUCLEOTIDE SEQUENCE [LARGE SCALE GENOMIC DNA]</scope>
    <source>
        <strain evidence="9">BH-2024</strain>
    </source>
</reference>
<keyword evidence="5" id="KW-0407">Ion channel</keyword>
<dbReference type="InterPro" id="IPR006201">
    <property type="entry name" value="Neur_channel"/>
</dbReference>
<comment type="subcellular location">
    <subcellularLocation>
        <location evidence="1">Membrane</location>
        <topology evidence="1">Multi-pass membrane protein</topology>
    </subcellularLocation>
</comment>
<dbReference type="Pfam" id="PF02932">
    <property type="entry name" value="Neur_chan_memb"/>
    <property type="match status" value="1"/>
</dbReference>
<feature type="domain" description="Neurotransmitter-gated ion-channel ligand-binding" evidence="7">
    <location>
        <begin position="44"/>
        <end position="245"/>
    </location>
</feature>
<keyword evidence="4 5" id="KW-0472">Membrane</keyword>
<dbReference type="InterPro" id="IPR038050">
    <property type="entry name" value="Neuro_actylchol_rec"/>
</dbReference>
<dbReference type="FunFam" id="2.70.170.10:FF:000027">
    <property type="entry name" value="Ligand-Gated ion Channel"/>
    <property type="match status" value="1"/>
</dbReference>
<comment type="similarity">
    <text evidence="5">Belongs to the ligand-gated ion channel (TC 1.A.9) family.</text>
</comment>
<protein>
    <submittedName>
        <fullName evidence="9">Uncharacterized protein</fullName>
    </submittedName>
</protein>
<dbReference type="CDD" id="cd18989">
    <property type="entry name" value="LGIC_ECD_cation"/>
    <property type="match status" value="1"/>
</dbReference>
<dbReference type="CDD" id="cd19051">
    <property type="entry name" value="LGIC_TM_cation"/>
    <property type="match status" value="1"/>
</dbReference>
<dbReference type="InterPro" id="IPR036734">
    <property type="entry name" value="Neur_chan_lig-bd_sf"/>
</dbReference>
<evidence type="ECO:0000259" key="7">
    <source>
        <dbReference type="Pfam" id="PF02931"/>
    </source>
</evidence>
<dbReference type="GO" id="GO:0034220">
    <property type="term" value="P:monoatomic ion transmembrane transport"/>
    <property type="evidence" value="ECO:0007669"/>
    <property type="project" value="UniProtKB-KW"/>
</dbReference>
<feature type="domain" description="Neurotransmitter-gated ion-channel transmembrane" evidence="8">
    <location>
        <begin position="252"/>
        <end position="470"/>
    </location>
</feature>
<keyword evidence="3 5" id="KW-1133">Transmembrane helix</keyword>
<feature type="transmembrane region" description="Helical" evidence="5">
    <location>
        <begin position="308"/>
        <end position="331"/>
    </location>
</feature>
<name>A0ABD2LZP8_9BILA</name>
<keyword evidence="10" id="KW-1185">Reference proteome</keyword>
<dbReference type="EMBL" id="JBICBT010000207">
    <property type="protein sequence ID" value="KAL3120626.1"/>
    <property type="molecule type" value="Genomic_DNA"/>
</dbReference>
<feature type="region of interest" description="Disordered" evidence="6">
    <location>
        <begin position="374"/>
        <end position="402"/>
    </location>
</feature>
<feature type="compositionally biased region" description="Low complexity" evidence="6">
    <location>
        <begin position="19"/>
        <end position="39"/>
    </location>
</feature>
<gene>
    <name evidence="9" type="ORF">niasHT_007918</name>
</gene>
<organism evidence="9 10">
    <name type="scientific">Heterodera trifolii</name>
    <dbReference type="NCBI Taxonomy" id="157864"/>
    <lineage>
        <taxon>Eukaryota</taxon>
        <taxon>Metazoa</taxon>
        <taxon>Ecdysozoa</taxon>
        <taxon>Nematoda</taxon>
        <taxon>Chromadorea</taxon>
        <taxon>Rhabditida</taxon>
        <taxon>Tylenchina</taxon>
        <taxon>Tylenchomorpha</taxon>
        <taxon>Tylenchoidea</taxon>
        <taxon>Heteroderidae</taxon>
        <taxon>Heteroderinae</taxon>
        <taxon>Heterodera</taxon>
    </lineage>
</organism>
<keyword evidence="2 5" id="KW-0812">Transmembrane</keyword>
<dbReference type="SUPFAM" id="SSF63712">
    <property type="entry name" value="Nicotinic receptor ligand binding domain-like"/>
    <property type="match status" value="1"/>
</dbReference>
<dbReference type="AlphaFoldDB" id="A0ABD2LZP8"/>
<evidence type="ECO:0000259" key="8">
    <source>
        <dbReference type="Pfam" id="PF02932"/>
    </source>
</evidence>
<proteinExistence type="inferred from homology"/>
<evidence type="ECO:0000313" key="10">
    <source>
        <dbReference type="Proteomes" id="UP001620626"/>
    </source>
</evidence>
<dbReference type="InterPro" id="IPR006202">
    <property type="entry name" value="Neur_chan_lig-bd"/>
</dbReference>
<keyword evidence="5" id="KW-0813">Transport</keyword>
<evidence type="ECO:0000256" key="1">
    <source>
        <dbReference type="ARBA" id="ARBA00004141"/>
    </source>
</evidence>
<dbReference type="Pfam" id="PF02931">
    <property type="entry name" value="Neur_chan_LBD"/>
    <property type="match status" value="1"/>
</dbReference>
<dbReference type="PROSITE" id="PS00236">
    <property type="entry name" value="NEUROTR_ION_CHANNEL"/>
    <property type="match status" value="1"/>
</dbReference>
<dbReference type="PRINTS" id="PR00252">
    <property type="entry name" value="NRIONCHANNEL"/>
</dbReference>
<feature type="transmembrane region" description="Helical" evidence="5">
    <location>
        <begin position="281"/>
        <end position="302"/>
    </location>
</feature>
<dbReference type="GO" id="GO:0016020">
    <property type="term" value="C:membrane"/>
    <property type="evidence" value="ECO:0007669"/>
    <property type="project" value="UniProtKB-SubCell"/>
</dbReference>
<evidence type="ECO:0000256" key="5">
    <source>
        <dbReference type="RuleBase" id="RU000687"/>
    </source>
</evidence>
<evidence type="ECO:0000256" key="2">
    <source>
        <dbReference type="ARBA" id="ARBA00022692"/>
    </source>
</evidence>
<evidence type="ECO:0000256" key="6">
    <source>
        <dbReference type="SAM" id="MobiDB-lite"/>
    </source>
</evidence>
<comment type="caution">
    <text evidence="9">The sequence shown here is derived from an EMBL/GenBank/DDBJ whole genome shotgun (WGS) entry which is preliminary data.</text>
</comment>
<evidence type="ECO:0000313" key="9">
    <source>
        <dbReference type="EMBL" id="KAL3120626.1"/>
    </source>
</evidence>
<accession>A0ABD2LZP8</accession>
<dbReference type="InterPro" id="IPR006029">
    <property type="entry name" value="Neurotrans-gated_channel_TM"/>
</dbReference>
<dbReference type="Gene3D" id="1.20.58.390">
    <property type="entry name" value="Neurotransmitter-gated ion-channel transmembrane domain"/>
    <property type="match status" value="1"/>
</dbReference>